<accession>A0A0M9VUM6</accession>
<dbReference type="Gene3D" id="1.10.150.250">
    <property type="entry name" value="Flavinator of succinate dehydrogenase"/>
    <property type="match status" value="1"/>
</dbReference>
<comment type="similarity">
    <text evidence="4">Belongs to the SDHAF2 family.</text>
</comment>
<sequence length="250" mass="27195">MRPAPRHILRLGLRQRPHSGSSVSTRPLSSCAPRRADEHRIPGGNDTDAPELALGELQGAQFRIEPLRREGEDAATKRARLLYQSRKRGILESDLLLSTFAAAHLPSMTPAELDQYDRFLDENDWDIYYWATQREPRSSTNPSVTASPASSSASPAFASRAETAAAAAQAAAASGLDNAGALAGNAADEQVREPPRGEWAQTVGTYRPAYRPVPARWRDSEVLARLRAHVRSRSVDGRDGGGMAFMPALE</sequence>
<keyword evidence="2 4" id="KW-0496">Mitochondrion</keyword>
<evidence type="ECO:0000256" key="3">
    <source>
        <dbReference type="ARBA" id="ARBA00023186"/>
    </source>
</evidence>
<dbReference type="Proteomes" id="UP000053831">
    <property type="component" value="Unassembled WGS sequence"/>
</dbReference>
<protein>
    <recommendedName>
        <fullName evidence="4">Succinate dehydrogenase assembly factor 2, mitochondrial</fullName>
        <shortName evidence="4">SDH assembly factor 2</shortName>
        <shortName evidence="4">SDHAF2</shortName>
    </recommendedName>
</protein>
<gene>
    <name evidence="6" type="ORF">ESCO_006210</name>
</gene>
<dbReference type="GO" id="GO:0006121">
    <property type="term" value="P:mitochondrial electron transport, succinate to ubiquinone"/>
    <property type="evidence" value="ECO:0007669"/>
    <property type="project" value="UniProtKB-UniRule"/>
</dbReference>
<dbReference type="OrthoDB" id="284292at2759"/>
<comment type="caution">
    <text evidence="6">The sequence shown here is derived from an EMBL/GenBank/DDBJ whole genome shotgun (WGS) entry which is preliminary data.</text>
</comment>
<dbReference type="GO" id="GO:0005759">
    <property type="term" value="C:mitochondrial matrix"/>
    <property type="evidence" value="ECO:0007669"/>
    <property type="project" value="UniProtKB-SubCell"/>
</dbReference>
<dbReference type="Pfam" id="PF03937">
    <property type="entry name" value="Sdh5"/>
    <property type="match status" value="1"/>
</dbReference>
<dbReference type="SUPFAM" id="SSF109910">
    <property type="entry name" value="YgfY-like"/>
    <property type="match status" value="1"/>
</dbReference>
<feature type="region of interest" description="Disordered" evidence="5">
    <location>
        <begin position="11"/>
        <end position="50"/>
    </location>
</feature>
<comment type="subcellular location">
    <subcellularLocation>
        <location evidence="1 4">Mitochondrion matrix</location>
    </subcellularLocation>
</comment>
<evidence type="ECO:0000313" key="7">
    <source>
        <dbReference type="Proteomes" id="UP000053831"/>
    </source>
</evidence>
<evidence type="ECO:0000256" key="2">
    <source>
        <dbReference type="ARBA" id="ARBA00023128"/>
    </source>
</evidence>
<dbReference type="AlphaFoldDB" id="A0A0M9VUM6"/>
<proteinExistence type="inferred from homology"/>
<dbReference type="EMBL" id="LGSR01000018">
    <property type="protein sequence ID" value="KOS20075.1"/>
    <property type="molecule type" value="Genomic_DNA"/>
</dbReference>
<evidence type="ECO:0000256" key="4">
    <source>
        <dbReference type="HAMAP-Rule" id="MF_03057"/>
    </source>
</evidence>
<keyword evidence="3 4" id="KW-0143">Chaperone</keyword>
<dbReference type="HAMAP" id="MF_03057">
    <property type="entry name" value="SDHAF2"/>
    <property type="match status" value="1"/>
</dbReference>
<evidence type="ECO:0000313" key="6">
    <source>
        <dbReference type="EMBL" id="KOS20075.1"/>
    </source>
</evidence>
<dbReference type="InterPro" id="IPR036714">
    <property type="entry name" value="SDH_sf"/>
</dbReference>
<dbReference type="GO" id="GO:0006099">
    <property type="term" value="P:tricarboxylic acid cycle"/>
    <property type="evidence" value="ECO:0007669"/>
    <property type="project" value="TreeGrafter"/>
</dbReference>
<dbReference type="PANTHER" id="PTHR12469">
    <property type="entry name" value="PROTEIN EMI5 HOMOLOG, MITOCHONDRIAL"/>
    <property type="match status" value="1"/>
</dbReference>
<dbReference type="PANTHER" id="PTHR12469:SF2">
    <property type="entry name" value="SUCCINATE DEHYDROGENASE ASSEMBLY FACTOR 2, MITOCHONDRIAL"/>
    <property type="match status" value="1"/>
</dbReference>
<dbReference type="FunFam" id="1.10.150.250:FF:000002">
    <property type="entry name" value="Succinate dehydrogenase assembly factor 2, mitochondrial"/>
    <property type="match status" value="1"/>
</dbReference>
<comment type="function">
    <text evidence="4">Plays an essential role in the assembly of succinate dehydrogenase (SDH), an enzyme complex (also referred to as respiratory complex II) that is a component of both the tricarboxylic acid (TCA) cycle and the mitochondrial electron transport chain, and which couples the oxidation of succinate to fumarate with the reduction of ubiquinone (coenzyme Q) to ubiquinol. Required for flavinylation (covalent attachment of FAD) of the flavoprotein subunit of the SDH catalytic dimer.</text>
</comment>
<feature type="compositionally biased region" description="Polar residues" evidence="5">
    <location>
        <begin position="18"/>
        <end position="28"/>
    </location>
</feature>
<name>A0A0M9VUM6_ESCWE</name>
<organism evidence="6 7">
    <name type="scientific">Escovopsis weberi</name>
    <dbReference type="NCBI Taxonomy" id="150374"/>
    <lineage>
        <taxon>Eukaryota</taxon>
        <taxon>Fungi</taxon>
        <taxon>Dikarya</taxon>
        <taxon>Ascomycota</taxon>
        <taxon>Pezizomycotina</taxon>
        <taxon>Sordariomycetes</taxon>
        <taxon>Hypocreomycetidae</taxon>
        <taxon>Hypocreales</taxon>
        <taxon>Hypocreaceae</taxon>
        <taxon>Escovopsis</taxon>
    </lineage>
</organism>
<evidence type="ECO:0000256" key="5">
    <source>
        <dbReference type="SAM" id="MobiDB-lite"/>
    </source>
</evidence>
<keyword evidence="7" id="KW-1185">Reference proteome</keyword>
<comment type="subunit">
    <text evidence="4">Interacts with the flavoprotein subunit within the SDH catalytic dimer.</text>
</comment>
<dbReference type="STRING" id="150374.A0A0M9VUM6"/>
<evidence type="ECO:0000256" key="1">
    <source>
        <dbReference type="ARBA" id="ARBA00004305"/>
    </source>
</evidence>
<dbReference type="InterPro" id="IPR005631">
    <property type="entry name" value="SDH"/>
</dbReference>
<reference evidence="6 7" key="1">
    <citation type="submission" date="2015-07" db="EMBL/GenBank/DDBJ databases">
        <title>The genome of the fungus Escovopsis weberi, a specialized disease agent of ant agriculture.</title>
        <authorList>
            <person name="de Man T.J."/>
            <person name="Stajich J.E."/>
            <person name="Kubicek C.P."/>
            <person name="Chenthamara K."/>
            <person name="Atanasova L."/>
            <person name="Druzhinina I.S."/>
            <person name="Birnbaum S."/>
            <person name="Barribeau S.M."/>
            <person name="Teiling C."/>
            <person name="Suen G."/>
            <person name="Currie C."/>
            <person name="Gerardo N.M."/>
        </authorList>
    </citation>
    <scope>NUCLEOTIDE SEQUENCE [LARGE SCALE GENOMIC DNA]</scope>
</reference>
<dbReference type="InterPro" id="IPR028882">
    <property type="entry name" value="SDHAF2"/>
</dbReference>
<dbReference type="GO" id="GO:0034553">
    <property type="term" value="P:mitochondrial respiratory chain complex II assembly"/>
    <property type="evidence" value="ECO:0007669"/>
    <property type="project" value="TreeGrafter"/>
</dbReference>